<dbReference type="EMBL" id="LNQE01000989">
    <property type="protein sequence ID" value="KUG22069.1"/>
    <property type="molecule type" value="Genomic_DNA"/>
</dbReference>
<comment type="caution">
    <text evidence="1">The sequence shown here is derived from an EMBL/GenBank/DDBJ whole genome shotgun (WGS) entry which is preliminary data.</text>
</comment>
<evidence type="ECO:0000313" key="1">
    <source>
        <dbReference type="EMBL" id="KUG22069.1"/>
    </source>
</evidence>
<protein>
    <submittedName>
        <fullName evidence="1">Uncharacterized protein</fullName>
    </submittedName>
</protein>
<proteinExistence type="predicted"/>
<reference evidence="1" key="1">
    <citation type="journal article" date="2015" name="Proc. Natl. Acad. Sci. U.S.A.">
        <title>Networks of energetic and metabolic interactions define dynamics in microbial communities.</title>
        <authorList>
            <person name="Embree M."/>
            <person name="Liu J.K."/>
            <person name="Al-Bassam M.M."/>
            <person name="Zengler K."/>
        </authorList>
    </citation>
    <scope>NUCLEOTIDE SEQUENCE</scope>
</reference>
<name>A0A0W8FM95_9ZZZZ</name>
<gene>
    <name evidence="1" type="ORF">ASZ90_008143</name>
</gene>
<organism evidence="1">
    <name type="scientific">hydrocarbon metagenome</name>
    <dbReference type="NCBI Taxonomy" id="938273"/>
    <lineage>
        <taxon>unclassified sequences</taxon>
        <taxon>metagenomes</taxon>
        <taxon>ecological metagenomes</taxon>
    </lineage>
</organism>
<accession>A0A0W8FM95</accession>
<dbReference type="AlphaFoldDB" id="A0A0W8FM95"/>
<sequence>MSRGKIDEKHKKKFPDSILYHFAHAFFGGEDKSFPDKIPVRSFRSSSALYFSCRNVVWSDLPSGFNSFSA</sequence>